<dbReference type="AlphaFoldDB" id="A0A124G3P2"/>
<protein>
    <submittedName>
        <fullName evidence="9">Iron-sulfur binding reductase</fullName>
    </submittedName>
</protein>
<dbReference type="InterPro" id="IPR017900">
    <property type="entry name" value="4Fe4S_Fe_S_CS"/>
</dbReference>
<dbReference type="InterPro" id="IPR004017">
    <property type="entry name" value="Cys_rich_dom"/>
</dbReference>
<evidence type="ECO:0000256" key="2">
    <source>
        <dbReference type="ARBA" id="ARBA00022485"/>
    </source>
</evidence>
<proteinExistence type="inferred from homology"/>
<reference evidence="10 11" key="2">
    <citation type="journal article" date="2015" name="MBio">
        <title>Genome-Resolved Metagenomic Analysis Reveals Roles for Candidate Phyla and Other Microbial Community Members in Biogeochemical Transformations in Oil Reservoirs.</title>
        <authorList>
            <person name="Hu P."/>
            <person name="Tom L."/>
            <person name="Singh A."/>
            <person name="Thomas B.C."/>
            <person name="Baker B.J."/>
            <person name="Piceno Y.M."/>
            <person name="Andersen G.L."/>
            <person name="Banfield J.F."/>
        </authorList>
    </citation>
    <scope>NUCLEOTIDE SEQUENCE [LARGE SCALE GENOMIC DNA]</scope>
    <source>
        <strain evidence="8">57_489</strain>
    </source>
</reference>
<dbReference type="InterPro" id="IPR017896">
    <property type="entry name" value="4Fe4S_Fe-S-bd"/>
</dbReference>
<evidence type="ECO:0000256" key="1">
    <source>
        <dbReference type="ARBA" id="ARBA00007097"/>
    </source>
</evidence>
<evidence type="ECO:0000256" key="5">
    <source>
        <dbReference type="ARBA" id="ARBA00023004"/>
    </source>
</evidence>
<dbReference type="PATRIC" id="fig|301375.6.peg.1943"/>
<dbReference type="Pfam" id="PF02754">
    <property type="entry name" value="CCG"/>
    <property type="match status" value="2"/>
</dbReference>
<evidence type="ECO:0000313" key="9">
    <source>
        <dbReference type="EMBL" id="KUK97537.1"/>
    </source>
</evidence>
<comment type="caution">
    <text evidence="9">The sequence shown here is derived from an EMBL/GenBank/DDBJ whole genome shotgun (WGS) entry which is preliminary data.</text>
</comment>
<keyword evidence="5" id="KW-0408">Iron</keyword>
<keyword evidence="3" id="KW-0479">Metal-binding</keyword>
<dbReference type="Proteomes" id="UP000057043">
    <property type="component" value="Unassembled WGS sequence"/>
</dbReference>
<evidence type="ECO:0000259" key="7">
    <source>
        <dbReference type="PROSITE" id="PS51379"/>
    </source>
</evidence>
<keyword evidence="2" id="KW-0004">4Fe-4S</keyword>
<dbReference type="PROSITE" id="PS51379">
    <property type="entry name" value="4FE4S_FER_2"/>
    <property type="match status" value="2"/>
</dbReference>
<evidence type="ECO:0000313" key="10">
    <source>
        <dbReference type="Proteomes" id="UP000053961"/>
    </source>
</evidence>
<dbReference type="PANTHER" id="PTHR43255">
    <property type="entry name" value="IRON-SULFUR-BINDING OXIDOREDUCTASE FADF-RELATED-RELATED"/>
    <property type="match status" value="1"/>
</dbReference>
<keyword evidence="6" id="KW-0411">Iron-sulfur</keyword>
<dbReference type="InterPro" id="IPR009051">
    <property type="entry name" value="Helical_ferredxn"/>
</dbReference>
<dbReference type="InterPro" id="IPR051460">
    <property type="entry name" value="HdrC_iron-sulfur_subunit"/>
</dbReference>
<dbReference type="GO" id="GO:0016491">
    <property type="term" value="F:oxidoreductase activity"/>
    <property type="evidence" value="ECO:0007669"/>
    <property type="project" value="UniProtKB-KW"/>
</dbReference>
<reference evidence="9" key="1">
    <citation type="journal article" date="2015" name="MBio">
        <title>Genome-resolved metagenomic analysis reveals roles for candidate phyla and other microbial community members in biogeochemical transformations in oil reservoirs.</title>
        <authorList>
            <person name="Hu P."/>
            <person name="Tom L."/>
            <person name="Singh A."/>
            <person name="Thomas B.C."/>
            <person name="Baker B.J."/>
            <person name="Piceno Y.M."/>
            <person name="Andersen G.L."/>
            <person name="Banfield J.F."/>
        </authorList>
    </citation>
    <scope>NUCLEOTIDE SEQUENCE [LARGE SCALE GENOMIC DNA]</scope>
    <source>
        <strain evidence="9">56_747</strain>
    </source>
</reference>
<accession>A0A124G3P2</accession>
<feature type="domain" description="4Fe-4S ferredoxin-type" evidence="7">
    <location>
        <begin position="66"/>
        <end position="96"/>
    </location>
</feature>
<evidence type="ECO:0000256" key="6">
    <source>
        <dbReference type="ARBA" id="ARBA00023014"/>
    </source>
</evidence>
<dbReference type="Pfam" id="PF13183">
    <property type="entry name" value="Fer4_8"/>
    <property type="match status" value="1"/>
</dbReference>
<evidence type="ECO:0000313" key="11">
    <source>
        <dbReference type="Proteomes" id="UP000057043"/>
    </source>
</evidence>
<gene>
    <name evidence="8" type="ORF">XD72_1785</name>
    <name evidence="9" type="ORF">XE07_0367</name>
</gene>
<dbReference type="SUPFAM" id="SSF46548">
    <property type="entry name" value="alpha-helical ferredoxin"/>
    <property type="match status" value="1"/>
</dbReference>
<name>A0A124G3P2_9EURY</name>
<evidence type="ECO:0000313" key="8">
    <source>
        <dbReference type="EMBL" id="KUK43832.1"/>
    </source>
</evidence>
<evidence type="ECO:0000256" key="4">
    <source>
        <dbReference type="ARBA" id="ARBA00023002"/>
    </source>
</evidence>
<sequence length="369" mass="40274">MNGAKIGTIIGAETEMQIDPRAMELCVRCGTCRSVCPVFEVLGWESRNSRGRIMVAKALREGLSPDAEVLDSLNTCTTCGICTAKCPAGANPPAIVQSARRGLVSQGIMTEAQARFRERVNVSGNTFGEFGDRLAWLSNREGLKDKAERVYFVGCLDSYRYPEVAEKTFEILRRFGVTLLPDEICCGSPLIRTGSDAGRYVDKNLRQIEKIGAKTVITGCAGCLSTLKKDYPAEFEVVSVPEFLAEHLSELELERLEMTVTYHDPCHLGRGNGIFDPPREVIRAICDLEEMRANRMDSRCCGGGGGVRAGYLDLSLEIARQRLLDVPPGVDAIVSCCPLCIRNLRDAGSEVEVIDLVDLVAKAIKSESG</sequence>
<dbReference type="PROSITE" id="PS00198">
    <property type="entry name" value="4FE4S_FER_1"/>
    <property type="match status" value="2"/>
</dbReference>
<dbReference type="EMBL" id="LGHB01000002">
    <property type="protein sequence ID" value="KUK97537.1"/>
    <property type="molecule type" value="Genomic_DNA"/>
</dbReference>
<dbReference type="GO" id="GO:0046872">
    <property type="term" value="F:metal ion binding"/>
    <property type="evidence" value="ECO:0007669"/>
    <property type="project" value="UniProtKB-KW"/>
</dbReference>
<dbReference type="PANTHER" id="PTHR43255:SF1">
    <property type="entry name" value="IRON-SULFUR-BINDING OXIDOREDUCTASE FADF-RELATED"/>
    <property type="match status" value="1"/>
</dbReference>
<comment type="similarity">
    <text evidence="1">Belongs to the HdrC family.</text>
</comment>
<dbReference type="Proteomes" id="UP000053961">
    <property type="component" value="Unassembled WGS sequence"/>
</dbReference>
<keyword evidence="4" id="KW-0560">Oxidoreductase</keyword>
<dbReference type="EMBL" id="LGFT01000045">
    <property type="protein sequence ID" value="KUK43832.1"/>
    <property type="molecule type" value="Genomic_DNA"/>
</dbReference>
<dbReference type="GO" id="GO:0005886">
    <property type="term" value="C:plasma membrane"/>
    <property type="evidence" value="ECO:0007669"/>
    <property type="project" value="TreeGrafter"/>
</dbReference>
<dbReference type="GO" id="GO:0051539">
    <property type="term" value="F:4 iron, 4 sulfur cluster binding"/>
    <property type="evidence" value="ECO:0007669"/>
    <property type="project" value="UniProtKB-KW"/>
</dbReference>
<feature type="domain" description="4Fe-4S ferredoxin-type" evidence="7">
    <location>
        <begin position="14"/>
        <end position="47"/>
    </location>
</feature>
<evidence type="ECO:0000256" key="3">
    <source>
        <dbReference type="ARBA" id="ARBA00022723"/>
    </source>
</evidence>
<dbReference type="Gene3D" id="1.10.1060.10">
    <property type="entry name" value="Alpha-helical ferredoxin"/>
    <property type="match status" value="1"/>
</dbReference>
<organism evidence="9 10">
    <name type="scientific">Methanothrix harundinacea</name>
    <dbReference type="NCBI Taxonomy" id="301375"/>
    <lineage>
        <taxon>Archaea</taxon>
        <taxon>Methanobacteriati</taxon>
        <taxon>Methanobacteriota</taxon>
        <taxon>Stenosarchaea group</taxon>
        <taxon>Methanomicrobia</taxon>
        <taxon>Methanotrichales</taxon>
        <taxon>Methanotrichaceae</taxon>
        <taxon>Methanothrix</taxon>
    </lineage>
</organism>